<feature type="transmembrane region" description="Helical" evidence="6">
    <location>
        <begin position="105"/>
        <end position="130"/>
    </location>
</feature>
<keyword evidence="4 6" id="KW-1133">Transmembrane helix</keyword>
<dbReference type="Proteomes" id="UP000535589">
    <property type="component" value="Unassembled WGS sequence"/>
</dbReference>
<dbReference type="PANTHER" id="PTHR43652">
    <property type="entry name" value="BASIC AMINO ACID ANTIPORTER YFCC-RELATED"/>
    <property type="match status" value="1"/>
</dbReference>
<evidence type="ECO:0000256" key="2">
    <source>
        <dbReference type="ARBA" id="ARBA00022475"/>
    </source>
</evidence>
<dbReference type="InterPro" id="IPR051679">
    <property type="entry name" value="DASS-Related_Transporters"/>
</dbReference>
<dbReference type="InterPro" id="IPR018385">
    <property type="entry name" value="C4_dicarb_anaerob_car-like"/>
</dbReference>
<dbReference type="GO" id="GO:0005886">
    <property type="term" value="C:plasma membrane"/>
    <property type="evidence" value="ECO:0007669"/>
    <property type="project" value="UniProtKB-SubCell"/>
</dbReference>
<feature type="transmembrane region" description="Helical" evidence="6">
    <location>
        <begin position="21"/>
        <end position="41"/>
    </location>
</feature>
<reference evidence="7 8" key="1">
    <citation type="submission" date="2020-04" db="EMBL/GenBank/DDBJ databases">
        <title>Vibrio sp. SM6, a novel species isolated from seawater.</title>
        <authorList>
            <person name="Wang X."/>
        </authorList>
    </citation>
    <scope>NUCLEOTIDE SEQUENCE [LARGE SCALE GENOMIC DNA]</scope>
    <source>
        <strain evidence="7 8">SM6</strain>
    </source>
</reference>
<organism evidence="7 8">
    <name type="scientific">Vibrio agarilyticus</name>
    <dbReference type="NCBI Taxonomy" id="2726741"/>
    <lineage>
        <taxon>Bacteria</taxon>
        <taxon>Pseudomonadati</taxon>
        <taxon>Pseudomonadota</taxon>
        <taxon>Gammaproteobacteria</taxon>
        <taxon>Vibrionales</taxon>
        <taxon>Vibrionaceae</taxon>
        <taxon>Vibrio</taxon>
    </lineage>
</organism>
<feature type="transmembrane region" description="Helical" evidence="6">
    <location>
        <begin position="401"/>
        <end position="422"/>
    </location>
</feature>
<comment type="subcellular location">
    <subcellularLocation>
        <location evidence="1">Cell membrane</location>
        <topology evidence="1">Multi-pass membrane protein</topology>
    </subcellularLocation>
</comment>
<evidence type="ECO:0000313" key="8">
    <source>
        <dbReference type="Proteomes" id="UP000535589"/>
    </source>
</evidence>
<dbReference type="PANTHER" id="PTHR43652:SF6">
    <property type="entry name" value="ARGININE REPRESSOR"/>
    <property type="match status" value="1"/>
</dbReference>
<feature type="transmembrane region" description="Helical" evidence="6">
    <location>
        <begin position="190"/>
        <end position="210"/>
    </location>
</feature>
<keyword evidence="3 6" id="KW-0812">Transmembrane</keyword>
<accession>A0A7X8TTN2</accession>
<keyword evidence="5 6" id="KW-0472">Membrane</keyword>
<proteinExistence type="predicted"/>
<evidence type="ECO:0000256" key="4">
    <source>
        <dbReference type="ARBA" id="ARBA00022989"/>
    </source>
</evidence>
<sequence length="493" mass="53266">MSTHSVTQSAKATKKWQFKMPTVYTLLFFITALVVVLTWFVPAGKYDYRTANSNVLIEGSEVANYAGGERLLPIPGSYTELESNPQNVIDLLAAPLTGFSEASSIILFVLMIGGFLSVTIKSGAMDAAVYAISQRFAGREQWLIPILIFILAVGGTTYGMSEETVSLWVILLPFFIAAGYDRLVVAGMILLGSGIGVATSTVNPFATGVASRFAEIQLGDGILLRLFTFAVFYLITCVFIMRYAAKVKANPKHSLLADITFNDQFSQTPKAIEFTGRHRLTMTVFFGAFALMIYGVVPWEDIGVTFVPALNWWLQEISIVYLTAAIIIGLINRMSESEFVSTFVAGCKDMMGVAMVIAVAKGINVVMNDANITDTILSWAESAVVGLDSGVFAVTSYLAHLVLAFFIPSSSGLATVSMPLMGPMSDFAGVNRDIVVTTYQLGSGWINLFAPTAATVVAGLAMANIPYGRFFKWVIPYISAVFIGSCVILYIAA</sequence>
<feature type="transmembrane region" description="Helical" evidence="6">
    <location>
        <begin position="442"/>
        <end position="462"/>
    </location>
</feature>
<name>A0A7X8TTN2_9VIBR</name>
<comment type="caution">
    <text evidence="7">The sequence shown here is derived from an EMBL/GenBank/DDBJ whole genome shotgun (WGS) entry which is preliminary data.</text>
</comment>
<dbReference type="Pfam" id="PF03606">
    <property type="entry name" value="DcuC"/>
    <property type="match status" value="1"/>
</dbReference>
<dbReference type="RefSeq" id="WP_168837511.1">
    <property type="nucleotide sequence ID" value="NZ_JABAIK010000020.1"/>
</dbReference>
<evidence type="ECO:0000256" key="3">
    <source>
        <dbReference type="ARBA" id="ARBA00022692"/>
    </source>
</evidence>
<evidence type="ECO:0000256" key="1">
    <source>
        <dbReference type="ARBA" id="ARBA00004651"/>
    </source>
</evidence>
<dbReference type="AlphaFoldDB" id="A0A7X8TTN2"/>
<keyword evidence="2" id="KW-1003">Cell membrane</keyword>
<feature type="transmembrane region" description="Helical" evidence="6">
    <location>
        <begin position="142"/>
        <end position="159"/>
    </location>
</feature>
<feature type="transmembrane region" description="Helical" evidence="6">
    <location>
        <begin position="165"/>
        <end position="183"/>
    </location>
</feature>
<dbReference type="EMBL" id="JABAIK010000020">
    <property type="protein sequence ID" value="NLS14416.1"/>
    <property type="molecule type" value="Genomic_DNA"/>
</dbReference>
<evidence type="ECO:0000256" key="5">
    <source>
        <dbReference type="ARBA" id="ARBA00023136"/>
    </source>
</evidence>
<gene>
    <name evidence="7" type="ORF">HGP28_16165</name>
</gene>
<feature type="transmembrane region" description="Helical" evidence="6">
    <location>
        <begin position="312"/>
        <end position="331"/>
    </location>
</feature>
<protein>
    <submittedName>
        <fullName evidence="7">YfcC family protein</fullName>
    </submittedName>
</protein>
<evidence type="ECO:0000313" key="7">
    <source>
        <dbReference type="EMBL" id="NLS14416.1"/>
    </source>
</evidence>
<feature type="transmembrane region" description="Helical" evidence="6">
    <location>
        <begin position="343"/>
        <end position="364"/>
    </location>
</feature>
<keyword evidence="8" id="KW-1185">Reference proteome</keyword>
<feature type="transmembrane region" description="Helical" evidence="6">
    <location>
        <begin position="280"/>
        <end position="297"/>
    </location>
</feature>
<feature type="transmembrane region" description="Helical" evidence="6">
    <location>
        <begin position="474"/>
        <end position="492"/>
    </location>
</feature>
<feature type="transmembrane region" description="Helical" evidence="6">
    <location>
        <begin position="222"/>
        <end position="245"/>
    </location>
</feature>
<evidence type="ECO:0000256" key="6">
    <source>
        <dbReference type="SAM" id="Phobius"/>
    </source>
</evidence>